<dbReference type="OrthoDB" id="5420460at2"/>
<keyword evidence="2" id="KW-0479">Metal-binding</keyword>
<reference evidence="7" key="1">
    <citation type="submission" date="2017-02" db="EMBL/GenBank/DDBJ databases">
        <authorList>
            <person name="Varghese N."/>
            <person name="Submissions S."/>
        </authorList>
    </citation>
    <scope>NUCLEOTIDE SEQUENCE [LARGE SCALE GENOMIC DNA]</scope>
    <source>
        <strain evidence="7">DSM 16521</strain>
    </source>
</reference>
<dbReference type="GO" id="GO:0051536">
    <property type="term" value="F:iron-sulfur cluster binding"/>
    <property type="evidence" value="ECO:0007669"/>
    <property type="project" value="UniProtKB-KW"/>
</dbReference>
<name>A0A1T4NL48_9FIRM</name>
<proteinExistence type="predicted"/>
<dbReference type="AlphaFoldDB" id="A0A1T4NL48"/>
<dbReference type="PANTHER" id="PTHR43288">
    <property type="entry name" value="BIOTIN SYNTHASE-RELATED PROTEIN, RADICAL SAM SUPERFAMILY"/>
    <property type="match status" value="1"/>
</dbReference>
<evidence type="ECO:0000313" key="7">
    <source>
        <dbReference type="Proteomes" id="UP000189933"/>
    </source>
</evidence>
<sequence>MEKKLQTAWQVRQAHFPPRIYFDRPHATKGVSVTGKECALNCSHCGGHYLEKMAALKPEILGQAKSYLISGGCDGQGRVPWFRQLDLLLQAKGKSRYNMHVGLVNEEEIPALARIADVVSFDFVADDATIREALGLEKTVEDYVRVYQALRQKVRVLPHICIGLRGGEESGEERALDLLAELGTEGLVFIVFTPTPGTRYADRQPPPLERVVDLLSEARLRFPNLPIHLGCMRPKGKYRARLDELAIRAGINRLVQPTPGAVQLAQTLGLEIVYGEECCVL</sequence>
<dbReference type="SMART" id="SM00729">
    <property type="entry name" value="Elp3"/>
    <property type="match status" value="1"/>
</dbReference>
<protein>
    <recommendedName>
        <fullName evidence="5">Elp3/MiaA/NifB-like radical SAM core domain-containing protein</fullName>
    </recommendedName>
</protein>
<dbReference type="SFLD" id="SFLDG01113">
    <property type="entry name" value="Uncharacterised_Radical_SAM_Su"/>
    <property type="match status" value="1"/>
</dbReference>
<dbReference type="GO" id="GO:0046872">
    <property type="term" value="F:metal ion binding"/>
    <property type="evidence" value="ECO:0007669"/>
    <property type="project" value="UniProtKB-KW"/>
</dbReference>
<evidence type="ECO:0000256" key="3">
    <source>
        <dbReference type="ARBA" id="ARBA00023004"/>
    </source>
</evidence>
<evidence type="ECO:0000313" key="6">
    <source>
        <dbReference type="EMBL" id="SJZ79825.1"/>
    </source>
</evidence>
<dbReference type="InterPro" id="IPR013785">
    <property type="entry name" value="Aldolase_TIM"/>
</dbReference>
<dbReference type="EMBL" id="FUXM01000007">
    <property type="protein sequence ID" value="SJZ79825.1"/>
    <property type="molecule type" value="Genomic_DNA"/>
</dbReference>
<dbReference type="InterPro" id="IPR006638">
    <property type="entry name" value="Elp3/MiaA/NifB-like_rSAM"/>
</dbReference>
<dbReference type="Gene3D" id="3.20.20.70">
    <property type="entry name" value="Aldolase class I"/>
    <property type="match status" value="1"/>
</dbReference>
<dbReference type="InterPro" id="IPR007197">
    <property type="entry name" value="rSAM"/>
</dbReference>
<organism evidence="6 7">
    <name type="scientific">Carboxydocella sporoproducens DSM 16521</name>
    <dbReference type="NCBI Taxonomy" id="1121270"/>
    <lineage>
        <taxon>Bacteria</taxon>
        <taxon>Bacillati</taxon>
        <taxon>Bacillota</taxon>
        <taxon>Clostridia</taxon>
        <taxon>Eubacteriales</taxon>
        <taxon>Clostridiales Family XVI. Incertae Sedis</taxon>
        <taxon>Carboxydocella</taxon>
    </lineage>
</organism>
<dbReference type="PANTHER" id="PTHR43288:SF2">
    <property type="entry name" value="RADICAL SAM CORE DOMAIN-CONTAINING PROTEIN"/>
    <property type="match status" value="1"/>
</dbReference>
<accession>A0A1T4NL48</accession>
<evidence type="ECO:0000256" key="4">
    <source>
        <dbReference type="ARBA" id="ARBA00023014"/>
    </source>
</evidence>
<dbReference type="RefSeq" id="WP_078665046.1">
    <property type="nucleotide sequence ID" value="NZ_FUXM01000007.1"/>
</dbReference>
<keyword evidence="1" id="KW-0949">S-adenosyl-L-methionine</keyword>
<keyword evidence="4" id="KW-0411">Iron-sulfur</keyword>
<dbReference type="GO" id="GO:0003824">
    <property type="term" value="F:catalytic activity"/>
    <property type="evidence" value="ECO:0007669"/>
    <property type="project" value="InterPro"/>
</dbReference>
<gene>
    <name evidence="6" type="ORF">SAMN02745885_00955</name>
</gene>
<dbReference type="SUPFAM" id="SSF102114">
    <property type="entry name" value="Radical SAM enzymes"/>
    <property type="match status" value="1"/>
</dbReference>
<keyword evidence="7" id="KW-1185">Reference proteome</keyword>
<evidence type="ECO:0000259" key="5">
    <source>
        <dbReference type="SMART" id="SM00729"/>
    </source>
</evidence>
<evidence type="ECO:0000256" key="1">
    <source>
        <dbReference type="ARBA" id="ARBA00022691"/>
    </source>
</evidence>
<dbReference type="InterPro" id="IPR058240">
    <property type="entry name" value="rSAM_sf"/>
</dbReference>
<feature type="domain" description="Elp3/MiaA/NifB-like radical SAM core" evidence="5">
    <location>
        <begin position="28"/>
        <end position="217"/>
    </location>
</feature>
<keyword evidence="3" id="KW-0408">Iron</keyword>
<dbReference type="Proteomes" id="UP000189933">
    <property type="component" value="Unassembled WGS sequence"/>
</dbReference>
<evidence type="ECO:0000256" key="2">
    <source>
        <dbReference type="ARBA" id="ARBA00022723"/>
    </source>
</evidence>
<dbReference type="SFLD" id="SFLDS00029">
    <property type="entry name" value="Radical_SAM"/>
    <property type="match status" value="1"/>
</dbReference>